<evidence type="ECO:0000256" key="2">
    <source>
        <dbReference type="SAM" id="Phobius"/>
    </source>
</evidence>
<proteinExistence type="predicted"/>
<name>A0A2P4Z3E4_9CRYT</name>
<accession>A0A2P4Z3E4</accession>
<keyword evidence="2" id="KW-0812">Transmembrane</keyword>
<dbReference type="OrthoDB" id="338682at2759"/>
<keyword evidence="2" id="KW-1133">Transmembrane helix</keyword>
<protein>
    <submittedName>
        <fullName evidence="3">Uncharacterized protein</fullName>
    </submittedName>
</protein>
<evidence type="ECO:0000256" key="1">
    <source>
        <dbReference type="SAM" id="MobiDB-lite"/>
    </source>
</evidence>
<evidence type="ECO:0000313" key="4">
    <source>
        <dbReference type="Proteomes" id="UP000236928"/>
    </source>
</evidence>
<reference evidence="3 4" key="1">
    <citation type="submission" date="2014-04" db="EMBL/GenBank/DDBJ databases">
        <title>Comparative Genomics of Cryptosporidium Species.</title>
        <authorList>
            <person name="Silva J.C."/>
            <person name="Su Q."/>
            <person name="Chalmers R."/>
            <person name="Chibucos M.C."/>
            <person name="Elwin K."/>
            <person name="Godinez A."/>
            <person name="Guo F."/>
            <person name="Huynh K."/>
            <person name="Orvis J."/>
            <person name="Ott S."/>
            <person name="Sadzewicz L."/>
            <person name="Sengamalay N."/>
            <person name="Shetty A."/>
            <person name="Sun M."/>
            <person name="Tallon L."/>
            <person name="Xiao L."/>
            <person name="Zhang H."/>
            <person name="Fraser C.M."/>
            <person name="Zhu G."/>
            <person name="Kissinger J."/>
            <person name="Widmer G."/>
        </authorList>
    </citation>
    <scope>NUCLEOTIDE SEQUENCE [LARGE SCALE GENOMIC DNA]</scope>
    <source>
        <strain evidence="3 4">UKMEL1</strain>
    </source>
</reference>
<dbReference type="Proteomes" id="UP000236928">
    <property type="component" value="Unassembled WGS sequence"/>
</dbReference>
<gene>
    <name evidence="3" type="ORF">CmeUKMEL1_12700</name>
</gene>
<keyword evidence="4" id="KW-1185">Reference proteome</keyword>
<evidence type="ECO:0000313" key="3">
    <source>
        <dbReference type="EMBL" id="POM84499.1"/>
    </source>
</evidence>
<keyword evidence="2" id="KW-0472">Membrane</keyword>
<feature type="transmembrane region" description="Helical" evidence="2">
    <location>
        <begin position="7"/>
        <end position="25"/>
    </location>
</feature>
<dbReference type="EMBL" id="JIBK01000045">
    <property type="protein sequence ID" value="POM84499.1"/>
    <property type="molecule type" value="Genomic_DNA"/>
</dbReference>
<sequence>MSQSTLFHKSVLIFFIITIFYGYQINLLECATANSDISEQSSPNSMPNTINTRHATSLYENLVPRHPQTSTSLLYGRMKVHNWLYVKRRNKEVGALRYGLNNDDMHVTIQMYVNNLKTHIPVQKTYLHERRGKARKYKRKYMYWIWRRWRYLLSAKERMPILVEDKDLSQMPIDPLERVYSYAVNIIEVPNAFYLEQIHCMYTGIKPFINGILPSYSLQDLTGASIYSIGPDGSFKDYFCIQAVNLWSDDQIVPNANAICERAKKCLDNREINERKTKQLFNEYVNKISIIYSNKRFIGADSGYTFASNAFLEMAQIFHELEAHKRPDYIEKLFVLVRSIRFMIYANELLLRSGVKNKAVFKASNVSDVIQYSVFRVDPVSMIRFCVAHFITTRYKFRKNMGIAVIEEACAHSLSFGFIDDTGQLPRGVTKSKAREIIYQHFSTLEEEEEHGDNFVLIHSQNQNISIDEKGNISRNTKKKAELEDIQEADEESNEELEDEENWNAFVNQYIE</sequence>
<organism evidence="3 4">
    <name type="scientific">Cryptosporidium meleagridis</name>
    <dbReference type="NCBI Taxonomy" id="93969"/>
    <lineage>
        <taxon>Eukaryota</taxon>
        <taxon>Sar</taxon>
        <taxon>Alveolata</taxon>
        <taxon>Apicomplexa</taxon>
        <taxon>Conoidasida</taxon>
        <taxon>Coccidia</taxon>
        <taxon>Eucoccidiorida</taxon>
        <taxon>Eimeriorina</taxon>
        <taxon>Cryptosporidiidae</taxon>
        <taxon>Cryptosporidium</taxon>
    </lineage>
</organism>
<feature type="compositionally biased region" description="Acidic residues" evidence="1">
    <location>
        <begin position="484"/>
        <end position="502"/>
    </location>
</feature>
<comment type="caution">
    <text evidence="3">The sequence shown here is derived from an EMBL/GenBank/DDBJ whole genome shotgun (WGS) entry which is preliminary data.</text>
</comment>
<dbReference type="AlphaFoldDB" id="A0A2P4Z3E4"/>
<dbReference type="VEuPathDB" id="CryptoDB:CmeUKMEL1_12700"/>
<feature type="region of interest" description="Disordered" evidence="1">
    <location>
        <begin position="477"/>
        <end position="504"/>
    </location>
</feature>